<proteinExistence type="inferred from homology"/>
<dbReference type="HAMAP" id="MF_01151">
    <property type="entry name" value="GrpE"/>
    <property type="match status" value="1"/>
</dbReference>
<dbReference type="CDD" id="cd00446">
    <property type="entry name" value="GrpE"/>
    <property type="match status" value="1"/>
</dbReference>
<comment type="subcellular location">
    <subcellularLocation>
        <location evidence="1 10">Cytoplasm</location>
    </subcellularLocation>
</comment>
<dbReference type="SUPFAM" id="SSF58014">
    <property type="entry name" value="Coiled-coil domain of nucleotide exchange factor GrpE"/>
    <property type="match status" value="1"/>
</dbReference>
<dbReference type="GO" id="GO:0006457">
    <property type="term" value="P:protein folding"/>
    <property type="evidence" value="ECO:0007669"/>
    <property type="project" value="InterPro"/>
</dbReference>
<dbReference type="PANTHER" id="PTHR21237">
    <property type="entry name" value="GRPE PROTEIN"/>
    <property type="match status" value="1"/>
</dbReference>
<evidence type="ECO:0000256" key="12">
    <source>
        <dbReference type="RuleBase" id="RU004478"/>
    </source>
</evidence>
<evidence type="ECO:0000256" key="6">
    <source>
        <dbReference type="ARBA" id="ARBA00023186"/>
    </source>
</evidence>
<evidence type="ECO:0000313" key="14">
    <source>
        <dbReference type="EMBL" id="SNZ11023.1"/>
    </source>
</evidence>
<dbReference type="PRINTS" id="PR00773">
    <property type="entry name" value="GRPEPROTEIN"/>
</dbReference>
<comment type="function">
    <text evidence="7 10 11">Participates actively in the response to hyperosmotic and heat shock by preventing the aggregation of stress-denatured proteins, in association with DnaK and GrpE. It is the nucleotide exchange factor for DnaK and may function as a thermosensor. Unfolded proteins bind initially to DnaJ; upon interaction with the DnaJ-bound protein, DnaK hydrolyzes its bound ATP, resulting in the formation of a stable complex. GrpE releases ADP from DnaK; ATP binding to DnaK triggers the release of the substrate protein, thus completing the reaction cycle. Several rounds of ATP-dependent interactions between DnaJ, DnaK and GrpE are required for fully efficient folding.</text>
</comment>
<evidence type="ECO:0000313" key="15">
    <source>
        <dbReference type="Proteomes" id="UP000218627"/>
    </source>
</evidence>
<dbReference type="Gene3D" id="2.30.22.10">
    <property type="entry name" value="Head domain of nucleotide exchange factor GrpE"/>
    <property type="match status" value="1"/>
</dbReference>
<comment type="subunit">
    <text evidence="3 10">Homodimer.</text>
</comment>
<keyword evidence="15" id="KW-1185">Reference proteome</keyword>
<dbReference type="Pfam" id="PF01025">
    <property type="entry name" value="GrpE"/>
    <property type="match status" value="1"/>
</dbReference>
<dbReference type="Gene3D" id="3.90.20.20">
    <property type="match status" value="1"/>
</dbReference>
<comment type="similarity">
    <text evidence="2 10 12">Belongs to the GrpE family.</text>
</comment>
<name>A0A285NQ11_9AQUI</name>
<sequence>MEEKENQEPLINEIEEVKEGLKEEEKKIKELEEKISKLEQIAKVANQRYVELQRELELFKERYRRDMEEQRKYGYEKFALEILEVVDNFERAFDSFSESHTPILQGFQLIYRELKRILEKYGIREIQVEGKEFDPYLAEAVEKEYNPDVPPNTVIKVIRKGYMLHERVLRPAKVVVSVQEEEIT</sequence>
<evidence type="ECO:0000256" key="4">
    <source>
        <dbReference type="ARBA" id="ARBA00022490"/>
    </source>
</evidence>
<evidence type="ECO:0000256" key="11">
    <source>
        <dbReference type="RuleBase" id="RU000639"/>
    </source>
</evidence>
<dbReference type="GO" id="GO:0042803">
    <property type="term" value="F:protein homodimerization activity"/>
    <property type="evidence" value="ECO:0007669"/>
    <property type="project" value="InterPro"/>
</dbReference>
<organism evidence="14 15">
    <name type="scientific">Hydrogenobacter hydrogenophilus</name>
    <dbReference type="NCBI Taxonomy" id="35835"/>
    <lineage>
        <taxon>Bacteria</taxon>
        <taxon>Pseudomonadati</taxon>
        <taxon>Aquificota</taxon>
        <taxon>Aquificia</taxon>
        <taxon>Aquificales</taxon>
        <taxon>Aquificaceae</taxon>
        <taxon>Hydrogenobacter</taxon>
    </lineage>
</organism>
<keyword evidence="4 10" id="KW-0963">Cytoplasm</keyword>
<keyword evidence="5 10" id="KW-0346">Stress response</keyword>
<dbReference type="GO" id="GO:0000774">
    <property type="term" value="F:adenyl-nucleotide exchange factor activity"/>
    <property type="evidence" value="ECO:0007669"/>
    <property type="project" value="InterPro"/>
</dbReference>
<evidence type="ECO:0000256" key="1">
    <source>
        <dbReference type="ARBA" id="ARBA00004496"/>
    </source>
</evidence>
<keyword evidence="13" id="KW-0175">Coiled coil</keyword>
<dbReference type="AlphaFoldDB" id="A0A285NQ11"/>
<dbReference type="RefSeq" id="WP_096600020.1">
    <property type="nucleotide sequence ID" value="NZ_OBEN01000001.1"/>
</dbReference>
<protein>
    <recommendedName>
        <fullName evidence="8 10">Protein GrpE</fullName>
    </recommendedName>
    <alternativeName>
        <fullName evidence="9 10">HSP-70 cofactor</fullName>
    </alternativeName>
</protein>
<dbReference type="GO" id="GO:0051082">
    <property type="term" value="F:unfolded protein binding"/>
    <property type="evidence" value="ECO:0007669"/>
    <property type="project" value="TreeGrafter"/>
</dbReference>
<reference evidence="15" key="1">
    <citation type="submission" date="2017-09" db="EMBL/GenBank/DDBJ databases">
        <authorList>
            <person name="Varghese N."/>
            <person name="Submissions S."/>
        </authorList>
    </citation>
    <scope>NUCLEOTIDE SEQUENCE [LARGE SCALE GENOMIC DNA]</scope>
    <source>
        <strain evidence="15">DSM 2913</strain>
    </source>
</reference>
<keyword evidence="6 10" id="KW-0143">Chaperone</keyword>
<dbReference type="InterPro" id="IPR013805">
    <property type="entry name" value="GrpE_CC"/>
</dbReference>
<dbReference type="PANTHER" id="PTHR21237:SF23">
    <property type="entry name" value="GRPE PROTEIN HOMOLOG, MITOCHONDRIAL"/>
    <property type="match status" value="1"/>
</dbReference>
<dbReference type="SUPFAM" id="SSF51064">
    <property type="entry name" value="Head domain of nucleotide exchange factor GrpE"/>
    <property type="match status" value="1"/>
</dbReference>
<evidence type="ECO:0000256" key="2">
    <source>
        <dbReference type="ARBA" id="ARBA00009054"/>
    </source>
</evidence>
<dbReference type="EMBL" id="OBEN01000001">
    <property type="protein sequence ID" value="SNZ11023.1"/>
    <property type="molecule type" value="Genomic_DNA"/>
</dbReference>
<dbReference type="Proteomes" id="UP000218627">
    <property type="component" value="Unassembled WGS sequence"/>
</dbReference>
<feature type="coiled-coil region" evidence="13">
    <location>
        <begin position="11"/>
        <end position="69"/>
    </location>
</feature>
<accession>A0A285NQ11</accession>
<dbReference type="GO" id="GO:0005737">
    <property type="term" value="C:cytoplasm"/>
    <property type="evidence" value="ECO:0007669"/>
    <property type="project" value="UniProtKB-SubCell"/>
</dbReference>
<evidence type="ECO:0000256" key="8">
    <source>
        <dbReference type="ARBA" id="ARBA00072274"/>
    </source>
</evidence>
<dbReference type="FunFam" id="2.30.22.10:FF:000001">
    <property type="entry name" value="Protein GrpE"/>
    <property type="match status" value="1"/>
</dbReference>
<evidence type="ECO:0000256" key="7">
    <source>
        <dbReference type="ARBA" id="ARBA00053401"/>
    </source>
</evidence>
<evidence type="ECO:0000256" key="5">
    <source>
        <dbReference type="ARBA" id="ARBA00023016"/>
    </source>
</evidence>
<evidence type="ECO:0000256" key="3">
    <source>
        <dbReference type="ARBA" id="ARBA00011738"/>
    </source>
</evidence>
<evidence type="ECO:0000256" key="13">
    <source>
        <dbReference type="SAM" id="Coils"/>
    </source>
</evidence>
<gene>
    <name evidence="10" type="primary">grpE</name>
    <name evidence="14" type="ORF">SAMN06265353_0117</name>
</gene>
<dbReference type="InterPro" id="IPR000740">
    <property type="entry name" value="GrpE"/>
</dbReference>
<evidence type="ECO:0000256" key="9">
    <source>
        <dbReference type="ARBA" id="ARBA00076414"/>
    </source>
</evidence>
<evidence type="ECO:0000256" key="10">
    <source>
        <dbReference type="HAMAP-Rule" id="MF_01151"/>
    </source>
</evidence>
<dbReference type="GO" id="GO:0051087">
    <property type="term" value="F:protein-folding chaperone binding"/>
    <property type="evidence" value="ECO:0007669"/>
    <property type="project" value="InterPro"/>
</dbReference>
<dbReference type="PROSITE" id="PS01071">
    <property type="entry name" value="GRPE"/>
    <property type="match status" value="1"/>
</dbReference>
<dbReference type="InterPro" id="IPR009012">
    <property type="entry name" value="GrpE_head"/>
</dbReference>
<dbReference type="OrthoDB" id="9812586at2"/>